<dbReference type="AlphaFoldDB" id="A0A0F9KRX3"/>
<sequence>MRRALVTAVDESELPEKMRGAPDDELQGFVWLNPETGELKEYVGGEWVVTAAFVPVPTTNVHASGTVEGNKGEFSSLEVDGQAGIDRDVVVGAETFKFRGGILYEVES</sequence>
<protein>
    <submittedName>
        <fullName evidence="1">Uncharacterized protein</fullName>
    </submittedName>
</protein>
<proteinExistence type="predicted"/>
<organism evidence="1">
    <name type="scientific">marine sediment metagenome</name>
    <dbReference type="NCBI Taxonomy" id="412755"/>
    <lineage>
        <taxon>unclassified sequences</taxon>
        <taxon>metagenomes</taxon>
        <taxon>ecological metagenomes</taxon>
    </lineage>
</organism>
<accession>A0A0F9KRX3</accession>
<gene>
    <name evidence="1" type="ORF">LCGC14_1368920</name>
</gene>
<evidence type="ECO:0000313" key="1">
    <source>
        <dbReference type="EMBL" id="KKM77546.1"/>
    </source>
</evidence>
<name>A0A0F9KRX3_9ZZZZ</name>
<comment type="caution">
    <text evidence="1">The sequence shown here is derived from an EMBL/GenBank/DDBJ whole genome shotgun (WGS) entry which is preliminary data.</text>
</comment>
<reference evidence="1" key="1">
    <citation type="journal article" date="2015" name="Nature">
        <title>Complex archaea that bridge the gap between prokaryotes and eukaryotes.</title>
        <authorList>
            <person name="Spang A."/>
            <person name="Saw J.H."/>
            <person name="Jorgensen S.L."/>
            <person name="Zaremba-Niedzwiedzka K."/>
            <person name="Martijn J."/>
            <person name="Lind A.E."/>
            <person name="van Eijk R."/>
            <person name="Schleper C."/>
            <person name="Guy L."/>
            <person name="Ettema T.J."/>
        </authorList>
    </citation>
    <scope>NUCLEOTIDE SEQUENCE</scope>
</reference>
<dbReference type="EMBL" id="LAZR01008626">
    <property type="protein sequence ID" value="KKM77546.1"/>
    <property type="molecule type" value="Genomic_DNA"/>
</dbReference>